<name>A0ABT5EJY4_9BACT</name>
<proteinExistence type="predicted"/>
<protein>
    <submittedName>
        <fullName evidence="1">Uncharacterized protein</fullName>
    </submittedName>
</protein>
<keyword evidence="2" id="KW-1185">Reference proteome</keyword>
<reference evidence="1 2" key="1">
    <citation type="submission" date="2022-11" db="EMBL/GenBank/DDBJ databases">
        <title>Minimal conservation of predation-associated metabolite biosynthetic gene clusters underscores biosynthetic potential of Myxococcota including descriptions for ten novel species: Archangium lansinium sp. nov., Myxococcus landrumus sp. nov., Nannocystis bai.</title>
        <authorList>
            <person name="Ahearne A."/>
            <person name="Stevens C."/>
            <person name="Dowd S."/>
        </authorList>
    </citation>
    <scope>NUCLEOTIDE SEQUENCE [LARGE SCALE GENOMIC DNA]</scope>
    <source>
        <strain evidence="1 2">RJM3</strain>
    </source>
</reference>
<organism evidence="1 2">
    <name type="scientific">Polyangium mundeleinium</name>
    <dbReference type="NCBI Taxonomy" id="2995306"/>
    <lineage>
        <taxon>Bacteria</taxon>
        <taxon>Pseudomonadati</taxon>
        <taxon>Myxococcota</taxon>
        <taxon>Polyangia</taxon>
        <taxon>Polyangiales</taxon>
        <taxon>Polyangiaceae</taxon>
        <taxon>Polyangium</taxon>
    </lineage>
</organism>
<sequence length="218" mass="23807">MRPPDEDAAFNHNVHYGRYVSRRLRRALRAGLAADVEAATLLVLQHGREWEDSKGPVQDARADRDAADDELDTIAQDARARLAGRSADAVKKAPYTLIFPEGIGYYTAAPLDEEKKRYDELQKRLSEHLPANDEVRNDAVPKITAGLAAFEAAEKALAASLTAESLASTRLDAAEDAFRRLMTKVYGLLVSELGKSAAEKFFPRPSGARRKKGGGSEG</sequence>
<accession>A0ABT5EJY4</accession>
<gene>
    <name evidence="1" type="ORF">POL67_12125</name>
</gene>
<evidence type="ECO:0000313" key="1">
    <source>
        <dbReference type="EMBL" id="MDC0742099.1"/>
    </source>
</evidence>
<comment type="caution">
    <text evidence="1">The sequence shown here is derived from an EMBL/GenBank/DDBJ whole genome shotgun (WGS) entry which is preliminary data.</text>
</comment>
<dbReference type="Proteomes" id="UP001221411">
    <property type="component" value="Unassembled WGS sequence"/>
</dbReference>
<dbReference type="EMBL" id="JAQNDO010000001">
    <property type="protein sequence ID" value="MDC0742099.1"/>
    <property type="molecule type" value="Genomic_DNA"/>
</dbReference>
<dbReference type="RefSeq" id="WP_271917433.1">
    <property type="nucleotide sequence ID" value="NZ_JAQNDO010000001.1"/>
</dbReference>
<evidence type="ECO:0000313" key="2">
    <source>
        <dbReference type="Proteomes" id="UP001221411"/>
    </source>
</evidence>